<gene>
    <name evidence="5" type="ORF">QBC34DRAFT_418835</name>
</gene>
<dbReference type="Pfam" id="PF08031">
    <property type="entry name" value="BBE"/>
    <property type="match status" value="1"/>
</dbReference>
<feature type="chain" id="PRO_5043731817" evidence="3">
    <location>
        <begin position="19"/>
        <end position="593"/>
    </location>
</feature>
<dbReference type="PANTHER" id="PTHR13878:SF97">
    <property type="entry name" value="ISOAMYL ALCOHOL OXIDASE"/>
    <property type="match status" value="1"/>
</dbReference>
<dbReference type="InterPro" id="IPR016166">
    <property type="entry name" value="FAD-bd_PCMH"/>
</dbReference>
<evidence type="ECO:0000256" key="1">
    <source>
        <dbReference type="ARBA" id="ARBA00005466"/>
    </source>
</evidence>
<dbReference type="PANTHER" id="PTHR13878">
    <property type="entry name" value="GULONOLACTONE OXIDASE"/>
    <property type="match status" value="1"/>
</dbReference>
<feature type="signal peptide" evidence="3">
    <location>
        <begin position="1"/>
        <end position="18"/>
    </location>
</feature>
<protein>
    <submittedName>
        <fullName evidence="5">6-hydroxy-D-nicotine oxidase</fullName>
    </submittedName>
</protein>
<keyword evidence="6" id="KW-1185">Reference proteome</keyword>
<reference evidence="5" key="1">
    <citation type="journal article" date="2023" name="Mol. Phylogenet. Evol.">
        <title>Genome-scale phylogeny and comparative genomics of the fungal order Sordariales.</title>
        <authorList>
            <person name="Hensen N."/>
            <person name="Bonometti L."/>
            <person name="Westerberg I."/>
            <person name="Brannstrom I.O."/>
            <person name="Guillou S."/>
            <person name="Cros-Aarteil S."/>
            <person name="Calhoun S."/>
            <person name="Haridas S."/>
            <person name="Kuo A."/>
            <person name="Mondo S."/>
            <person name="Pangilinan J."/>
            <person name="Riley R."/>
            <person name="LaButti K."/>
            <person name="Andreopoulos B."/>
            <person name="Lipzen A."/>
            <person name="Chen C."/>
            <person name="Yan M."/>
            <person name="Daum C."/>
            <person name="Ng V."/>
            <person name="Clum A."/>
            <person name="Steindorff A."/>
            <person name="Ohm R.A."/>
            <person name="Martin F."/>
            <person name="Silar P."/>
            <person name="Natvig D.O."/>
            <person name="Lalanne C."/>
            <person name="Gautier V."/>
            <person name="Ament-Velasquez S.L."/>
            <person name="Kruys A."/>
            <person name="Hutchinson M.I."/>
            <person name="Powell A.J."/>
            <person name="Barry K."/>
            <person name="Miller A.N."/>
            <person name="Grigoriev I.V."/>
            <person name="Debuchy R."/>
            <person name="Gladieux P."/>
            <person name="Hiltunen Thoren M."/>
            <person name="Johannesson H."/>
        </authorList>
    </citation>
    <scope>NUCLEOTIDE SEQUENCE</scope>
    <source>
        <strain evidence="5">PSN243</strain>
    </source>
</reference>
<dbReference type="Pfam" id="PF01565">
    <property type="entry name" value="FAD_binding_4"/>
    <property type="match status" value="1"/>
</dbReference>
<name>A0AAV9G245_9PEZI</name>
<dbReference type="InterPro" id="IPR006094">
    <property type="entry name" value="Oxid_FAD_bind_N"/>
</dbReference>
<feature type="domain" description="FAD-binding PCMH-type" evidence="4">
    <location>
        <begin position="137"/>
        <end position="317"/>
    </location>
</feature>
<proteinExistence type="inferred from homology"/>
<dbReference type="SUPFAM" id="SSF56176">
    <property type="entry name" value="FAD-binding/transporter-associated domain-like"/>
    <property type="match status" value="1"/>
</dbReference>
<keyword evidence="2" id="KW-0560">Oxidoreductase</keyword>
<keyword evidence="3" id="KW-0732">Signal</keyword>
<evidence type="ECO:0000313" key="5">
    <source>
        <dbReference type="EMBL" id="KAK4442404.1"/>
    </source>
</evidence>
<dbReference type="InterPro" id="IPR012951">
    <property type="entry name" value="BBE"/>
</dbReference>
<accession>A0AAV9G245</accession>
<evidence type="ECO:0000259" key="4">
    <source>
        <dbReference type="PROSITE" id="PS51387"/>
    </source>
</evidence>
<organism evidence="5 6">
    <name type="scientific">Podospora aff. communis PSN243</name>
    <dbReference type="NCBI Taxonomy" id="3040156"/>
    <lineage>
        <taxon>Eukaryota</taxon>
        <taxon>Fungi</taxon>
        <taxon>Dikarya</taxon>
        <taxon>Ascomycota</taxon>
        <taxon>Pezizomycotina</taxon>
        <taxon>Sordariomycetes</taxon>
        <taxon>Sordariomycetidae</taxon>
        <taxon>Sordariales</taxon>
        <taxon>Podosporaceae</taxon>
        <taxon>Podospora</taxon>
    </lineage>
</organism>
<evidence type="ECO:0000313" key="6">
    <source>
        <dbReference type="Proteomes" id="UP001321760"/>
    </source>
</evidence>
<dbReference type="InterPro" id="IPR016169">
    <property type="entry name" value="FAD-bd_PCMH_sub2"/>
</dbReference>
<dbReference type="Gene3D" id="3.30.465.10">
    <property type="match status" value="2"/>
</dbReference>
<dbReference type="InterPro" id="IPR050432">
    <property type="entry name" value="FAD-linked_Oxidoreductases_BP"/>
</dbReference>
<dbReference type="Proteomes" id="UP001321760">
    <property type="component" value="Unassembled WGS sequence"/>
</dbReference>
<comment type="caution">
    <text evidence="5">The sequence shown here is derived from an EMBL/GenBank/DDBJ whole genome shotgun (WGS) entry which is preliminary data.</text>
</comment>
<dbReference type="InterPro" id="IPR036318">
    <property type="entry name" value="FAD-bd_PCMH-like_sf"/>
</dbReference>
<dbReference type="EMBL" id="MU866018">
    <property type="protein sequence ID" value="KAK4442404.1"/>
    <property type="molecule type" value="Genomic_DNA"/>
</dbReference>
<dbReference type="GO" id="GO:0071949">
    <property type="term" value="F:FAD binding"/>
    <property type="evidence" value="ECO:0007669"/>
    <property type="project" value="InterPro"/>
</dbReference>
<evidence type="ECO:0000256" key="2">
    <source>
        <dbReference type="ARBA" id="ARBA00023002"/>
    </source>
</evidence>
<dbReference type="PROSITE" id="PS51387">
    <property type="entry name" value="FAD_PCMH"/>
    <property type="match status" value="1"/>
</dbReference>
<comment type="similarity">
    <text evidence="1">Belongs to the oxygen-dependent FAD-linked oxidoreductase family.</text>
</comment>
<dbReference type="GO" id="GO:0016491">
    <property type="term" value="F:oxidoreductase activity"/>
    <property type="evidence" value="ECO:0007669"/>
    <property type="project" value="UniProtKB-KW"/>
</dbReference>
<evidence type="ECO:0000256" key="3">
    <source>
        <dbReference type="SAM" id="SignalP"/>
    </source>
</evidence>
<reference evidence="5" key="2">
    <citation type="submission" date="2023-05" db="EMBL/GenBank/DDBJ databases">
        <authorList>
            <consortium name="Lawrence Berkeley National Laboratory"/>
            <person name="Steindorff A."/>
            <person name="Hensen N."/>
            <person name="Bonometti L."/>
            <person name="Westerberg I."/>
            <person name="Brannstrom I.O."/>
            <person name="Guillou S."/>
            <person name="Cros-Aarteil S."/>
            <person name="Calhoun S."/>
            <person name="Haridas S."/>
            <person name="Kuo A."/>
            <person name="Mondo S."/>
            <person name="Pangilinan J."/>
            <person name="Riley R."/>
            <person name="Labutti K."/>
            <person name="Andreopoulos B."/>
            <person name="Lipzen A."/>
            <person name="Chen C."/>
            <person name="Yanf M."/>
            <person name="Daum C."/>
            <person name="Ng V."/>
            <person name="Clum A."/>
            <person name="Ohm R."/>
            <person name="Martin F."/>
            <person name="Silar P."/>
            <person name="Natvig D."/>
            <person name="Lalanne C."/>
            <person name="Gautier V."/>
            <person name="Ament-Velasquez S.L."/>
            <person name="Kruys A."/>
            <person name="Hutchinson M.I."/>
            <person name="Powell A.J."/>
            <person name="Barry K."/>
            <person name="Miller A.N."/>
            <person name="Grigoriev I.V."/>
            <person name="Debuchy R."/>
            <person name="Gladieux P."/>
            <person name="Thoren M.H."/>
            <person name="Johannesson H."/>
        </authorList>
    </citation>
    <scope>NUCLEOTIDE SEQUENCE</scope>
    <source>
        <strain evidence="5">PSN243</strain>
    </source>
</reference>
<dbReference type="AlphaFoldDB" id="A0AAV9G245"/>
<sequence length="593" mass="64434">MKWTTALPAAVLALPCHAYQPLARSPGPPSSGGSSQCKCSPVDPCWPSNQKWSSLNQTVGGRLQRVIPPGAVCYDSFNGIPTADPAKCAVVAAQWTNSTWMADQPTIPMTTHFSNNTCAPNPAGVPGPPAGCPDQCLEGFLSPYVILAENANHIKAGVNFARQNNLRIVIRNTGHDFMGRSSGWGALVINTHRLNSIQFDSKRLPDGHTGGTVKVGAGVMFQDVYPKAWARGLDVLGGECPTVGMAGGFVQGGGQGPLSGIYGVGSDQAVSFDVVLANGDIVTANDKKNSDLFWALKGGGMGTFGVVTSATFKTYPTVPVVGMTLIIADQGDKFWEGVRIWYTQASKYTEKGMYHWYSMADGFLQIQPMVAPNLTVAEFNAVIDPLLAQLTAANVSFTAFPVQSFAKFGDLYEAMWEKTHWASGGNIYWGGRMVSQRDVRERGDDIVAAYRAMSDKYPGQVLFGGHLVNPGNGVKDPQQKISAVHPVWRDTADIEVFLYLPPPCQNAEQRAETERRVTYELSSLLRDATPHSAVYPNEGDINEPNWQREFWGSVYPKVLRIKKKYDPKDVFWAKASTGSEGWAVRDDLKLCKV</sequence>